<feature type="region of interest" description="Disordered" evidence="1">
    <location>
        <begin position="1"/>
        <end position="25"/>
    </location>
</feature>
<feature type="region of interest" description="Disordered" evidence="1">
    <location>
        <begin position="182"/>
        <end position="206"/>
    </location>
</feature>
<feature type="transmembrane region" description="Helical" evidence="2">
    <location>
        <begin position="45"/>
        <end position="68"/>
    </location>
</feature>
<evidence type="ECO:0000256" key="2">
    <source>
        <dbReference type="SAM" id="Phobius"/>
    </source>
</evidence>
<evidence type="ECO:0008006" key="5">
    <source>
        <dbReference type="Google" id="ProtNLM"/>
    </source>
</evidence>
<evidence type="ECO:0000313" key="3">
    <source>
        <dbReference type="EMBL" id="MBD8023910.1"/>
    </source>
</evidence>
<proteinExistence type="predicted"/>
<evidence type="ECO:0000256" key="1">
    <source>
        <dbReference type="SAM" id="MobiDB-lite"/>
    </source>
</evidence>
<gene>
    <name evidence="3" type="ORF">H9622_09930</name>
</gene>
<keyword evidence="4" id="KW-1185">Reference proteome</keyword>
<accession>A0ABR8X3M9</accession>
<comment type="caution">
    <text evidence="3">The sequence shown here is derived from an EMBL/GenBank/DDBJ whole genome shotgun (WGS) entry which is preliminary data.</text>
</comment>
<keyword evidence="2" id="KW-0812">Transmembrane</keyword>
<evidence type="ECO:0000313" key="4">
    <source>
        <dbReference type="Proteomes" id="UP000602532"/>
    </source>
</evidence>
<keyword evidence="2" id="KW-0472">Membrane</keyword>
<reference evidence="3 4" key="1">
    <citation type="submission" date="2020-08" db="EMBL/GenBank/DDBJ databases">
        <title>A Genomic Blueprint of the Chicken Gut Microbiome.</title>
        <authorList>
            <person name="Gilroy R."/>
            <person name="Ravi A."/>
            <person name="Getino M."/>
            <person name="Pursley I."/>
            <person name="Horton D.L."/>
            <person name="Alikhan N.-F."/>
            <person name="Baker D."/>
            <person name="Gharbi K."/>
            <person name="Hall N."/>
            <person name="Watson M."/>
            <person name="Adriaenssens E.M."/>
            <person name="Foster-Nyarko E."/>
            <person name="Jarju S."/>
            <person name="Secka A."/>
            <person name="Antonio M."/>
            <person name="Oren A."/>
            <person name="Chaudhuri R."/>
            <person name="La Ragione R.M."/>
            <person name="Hildebrand F."/>
            <person name="Pallen M.J."/>
        </authorList>
    </citation>
    <scope>NUCLEOTIDE SEQUENCE [LARGE SCALE GENOMIC DNA]</scope>
    <source>
        <strain evidence="3 4">Sa1CUA4</strain>
    </source>
</reference>
<name>A0ABR8X3M9_9MICO</name>
<dbReference type="RefSeq" id="WP_191766241.1">
    <property type="nucleotide sequence ID" value="NZ_JACSPM010000003.1"/>
</dbReference>
<sequence length="206" mass="21018">MSTATALSTVAARGTAPAIAPERGGRPDRRLRVVEAPARRRRPKLLYGVVAVLGAFLIAGAQMVLSIMTTQSSYELSTLTQQQRDLTYEKQILYDDVAGLSSPQYLAANAAALGMVIDESPSYLRLSDGALLGAGEVSLGSSSVDAIGRGAVPNALIADTPLVTEPDATIGGKPVVPVVAGTDAGGSGVGNTPPPITDGLPTPSTH</sequence>
<dbReference type="EMBL" id="JACSPM010000003">
    <property type="protein sequence ID" value="MBD8023910.1"/>
    <property type="molecule type" value="Genomic_DNA"/>
</dbReference>
<dbReference type="Proteomes" id="UP000602532">
    <property type="component" value="Unassembled WGS sequence"/>
</dbReference>
<keyword evidence="2" id="KW-1133">Transmembrane helix</keyword>
<organism evidence="3 4">
    <name type="scientific">Microbacterium gallinarum</name>
    <dbReference type="NCBI Taxonomy" id="2762209"/>
    <lineage>
        <taxon>Bacteria</taxon>
        <taxon>Bacillati</taxon>
        <taxon>Actinomycetota</taxon>
        <taxon>Actinomycetes</taxon>
        <taxon>Micrococcales</taxon>
        <taxon>Microbacteriaceae</taxon>
        <taxon>Microbacterium</taxon>
    </lineage>
</organism>
<protein>
    <recommendedName>
        <fullName evidence="5">Cell division protein FtsL</fullName>
    </recommendedName>
</protein>